<dbReference type="Proteomes" id="UP000327157">
    <property type="component" value="Chromosome 13"/>
</dbReference>
<evidence type="ECO:0000313" key="1">
    <source>
        <dbReference type="EMBL" id="KAB2600315.1"/>
    </source>
</evidence>
<reference evidence="1 2" key="1">
    <citation type="submission" date="2019-09" db="EMBL/GenBank/DDBJ databases">
        <authorList>
            <person name="Ou C."/>
        </authorList>
    </citation>
    <scope>NUCLEOTIDE SEQUENCE [LARGE SCALE GENOMIC DNA]</scope>
    <source>
        <strain evidence="1">S2</strain>
        <tissue evidence="1">Leaf</tissue>
    </source>
</reference>
<dbReference type="OrthoDB" id="913984at2759"/>
<proteinExistence type="predicted"/>
<dbReference type="PANTHER" id="PTHR47481:SF30">
    <property type="entry name" value="CCHC-TYPE DOMAIN-CONTAINING PROTEIN"/>
    <property type="match status" value="1"/>
</dbReference>
<keyword evidence="2" id="KW-1185">Reference proteome</keyword>
<accession>A0A5N5FB62</accession>
<organism evidence="1 2">
    <name type="scientific">Pyrus ussuriensis x Pyrus communis</name>
    <dbReference type="NCBI Taxonomy" id="2448454"/>
    <lineage>
        <taxon>Eukaryota</taxon>
        <taxon>Viridiplantae</taxon>
        <taxon>Streptophyta</taxon>
        <taxon>Embryophyta</taxon>
        <taxon>Tracheophyta</taxon>
        <taxon>Spermatophyta</taxon>
        <taxon>Magnoliopsida</taxon>
        <taxon>eudicotyledons</taxon>
        <taxon>Gunneridae</taxon>
        <taxon>Pentapetalae</taxon>
        <taxon>rosids</taxon>
        <taxon>fabids</taxon>
        <taxon>Rosales</taxon>
        <taxon>Rosaceae</taxon>
        <taxon>Amygdaloideae</taxon>
        <taxon>Maleae</taxon>
        <taxon>Pyrus</taxon>
    </lineage>
</organism>
<dbReference type="AlphaFoldDB" id="A0A5N5FB62"/>
<dbReference type="PANTHER" id="PTHR47481">
    <property type="match status" value="1"/>
</dbReference>
<protein>
    <recommendedName>
        <fullName evidence="3">Retrotransposon Copia-like N-terminal domain-containing protein</fullName>
    </recommendedName>
</protein>
<evidence type="ECO:0000313" key="2">
    <source>
        <dbReference type="Proteomes" id="UP000327157"/>
    </source>
</evidence>
<name>A0A5N5FB62_9ROSA</name>
<gene>
    <name evidence="1" type="ORF">D8674_010586</name>
</gene>
<reference evidence="2" key="2">
    <citation type="submission" date="2019-10" db="EMBL/GenBank/DDBJ databases">
        <title>A de novo genome assembly of a pear dwarfing rootstock.</title>
        <authorList>
            <person name="Wang F."/>
            <person name="Wang J."/>
            <person name="Li S."/>
            <person name="Zhang Y."/>
            <person name="Fang M."/>
            <person name="Ma L."/>
            <person name="Zhao Y."/>
            <person name="Jiang S."/>
        </authorList>
    </citation>
    <scope>NUCLEOTIDE SEQUENCE [LARGE SCALE GENOMIC DNA]</scope>
</reference>
<comment type="caution">
    <text evidence="1">The sequence shown here is derived from an EMBL/GenBank/DDBJ whole genome shotgun (WGS) entry which is preliminary data.</text>
</comment>
<dbReference type="EMBL" id="SMOL01000753">
    <property type="protein sequence ID" value="KAB2600315.1"/>
    <property type="molecule type" value="Genomic_DNA"/>
</dbReference>
<sequence length="173" mass="19587">MTFSSVKIEGLLGMLTIKLKDRNFSNWVFQFKSVLKGYKLFDHFDGSAVCPPKFIIDLDHGVTNDINGAFLEWETIDMALLSLLLATLSDKAIEHVLGCKAAHEAWSSLQDRGDSIDQFLSKLKHIREQLQTAGEFVSDNDFILATLSGLPREYSTIHTIFHTRDTSFSLREF</sequence>
<reference evidence="1 2" key="3">
    <citation type="submission" date="2019-11" db="EMBL/GenBank/DDBJ databases">
        <title>A de novo genome assembly of a pear dwarfing rootstock.</title>
        <authorList>
            <person name="Wang F."/>
            <person name="Wang J."/>
            <person name="Li S."/>
            <person name="Zhang Y."/>
            <person name="Fang M."/>
            <person name="Ma L."/>
            <person name="Zhao Y."/>
            <person name="Jiang S."/>
        </authorList>
    </citation>
    <scope>NUCLEOTIDE SEQUENCE [LARGE SCALE GENOMIC DNA]</scope>
    <source>
        <strain evidence="1">S2</strain>
        <tissue evidence="1">Leaf</tissue>
    </source>
</reference>
<evidence type="ECO:0008006" key="3">
    <source>
        <dbReference type="Google" id="ProtNLM"/>
    </source>
</evidence>